<reference evidence="1" key="1">
    <citation type="journal article" date="2023" name="Mol. Phylogenet. Evol.">
        <title>Genome-scale phylogeny and comparative genomics of the fungal order Sordariales.</title>
        <authorList>
            <person name="Hensen N."/>
            <person name="Bonometti L."/>
            <person name="Westerberg I."/>
            <person name="Brannstrom I.O."/>
            <person name="Guillou S."/>
            <person name="Cros-Aarteil S."/>
            <person name="Calhoun S."/>
            <person name="Haridas S."/>
            <person name="Kuo A."/>
            <person name="Mondo S."/>
            <person name="Pangilinan J."/>
            <person name="Riley R."/>
            <person name="LaButti K."/>
            <person name="Andreopoulos B."/>
            <person name="Lipzen A."/>
            <person name="Chen C."/>
            <person name="Yan M."/>
            <person name="Daum C."/>
            <person name="Ng V."/>
            <person name="Clum A."/>
            <person name="Steindorff A."/>
            <person name="Ohm R.A."/>
            <person name="Martin F."/>
            <person name="Silar P."/>
            <person name="Natvig D.O."/>
            <person name="Lalanne C."/>
            <person name="Gautier V."/>
            <person name="Ament-Velasquez S.L."/>
            <person name="Kruys A."/>
            <person name="Hutchinson M.I."/>
            <person name="Powell A.J."/>
            <person name="Barry K."/>
            <person name="Miller A.N."/>
            <person name="Grigoriev I.V."/>
            <person name="Debuchy R."/>
            <person name="Gladieux P."/>
            <person name="Hiltunen Thoren M."/>
            <person name="Johannesson H."/>
        </authorList>
    </citation>
    <scope>NUCLEOTIDE SEQUENCE</scope>
    <source>
        <strain evidence="1">CBS 958.72</strain>
    </source>
</reference>
<name>A0AAE0NM08_9PEZI</name>
<comment type="caution">
    <text evidence="1">The sequence shown here is derived from an EMBL/GenBank/DDBJ whole genome shotgun (WGS) entry which is preliminary data.</text>
</comment>
<reference evidence="1" key="2">
    <citation type="submission" date="2023-06" db="EMBL/GenBank/DDBJ databases">
        <authorList>
            <consortium name="Lawrence Berkeley National Laboratory"/>
            <person name="Haridas S."/>
            <person name="Hensen N."/>
            <person name="Bonometti L."/>
            <person name="Westerberg I."/>
            <person name="Brannstrom I.O."/>
            <person name="Guillou S."/>
            <person name="Cros-Aarteil S."/>
            <person name="Calhoun S."/>
            <person name="Kuo A."/>
            <person name="Mondo S."/>
            <person name="Pangilinan J."/>
            <person name="Riley R."/>
            <person name="Labutti K."/>
            <person name="Andreopoulos B."/>
            <person name="Lipzen A."/>
            <person name="Chen C."/>
            <person name="Yanf M."/>
            <person name="Daum C."/>
            <person name="Ng V."/>
            <person name="Clum A."/>
            <person name="Steindorff A."/>
            <person name="Ohm R."/>
            <person name="Martin F."/>
            <person name="Silar P."/>
            <person name="Natvig D."/>
            <person name="Lalanne C."/>
            <person name="Gautier V."/>
            <person name="Ament-Velasquez S.L."/>
            <person name="Kruys A."/>
            <person name="Hutchinson M.I."/>
            <person name="Powell A.J."/>
            <person name="Barry K."/>
            <person name="Miller A.N."/>
            <person name="Grigoriev I.V."/>
            <person name="Debuchy R."/>
            <person name="Gladieux P."/>
            <person name="Thoren M.H."/>
            <person name="Johannesson H."/>
        </authorList>
    </citation>
    <scope>NUCLEOTIDE SEQUENCE</scope>
    <source>
        <strain evidence="1">CBS 958.72</strain>
    </source>
</reference>
<accession>A0AAE0NM08</accession>
<organism evidence="1 2">
    <name type="scientific">Lasiosphaeria ovina</name>
    <dbReference type="NCBI Taxonomy" id="92902"/>
    <lineage>
        <taxon>Eukaryota</taxon>
        <taxon>Fungi</taxon>
        <taxon>Dikarya</taxon>
        <taxon>Ascomycota</taxon>
        <taxon>Pezizomycotina</taxon>
        <taxon>Sordariomycetes</taxon>
        <taxon>Sordariomycetidae</taxon>
        <taxon>Sordariales</taxon>
        <taxon>Lasiosphaeriaceae</taxon>
        <taxon>Lasiosphaeria</taxon>
    </lineage>
</organism>
<gene>
    <name evidence="1" type="ORF">B0T24DRAFT_70139</name>
</gene>
<evidence type="ECO:0000313" key="2">
    <source>
        <dbReference type="Proteomes" id="UP001287356"/>
    </source>
</evidence>
<protein>
    <submittedName>
        <fullName evidence="1">Uncharacterized protein</fullName>
    </submittedName>
</protein>
<evidence type="ECO:0000313" key="1">
    <source>
        <dbReference type="EMBL" id="KAK3383945.1"/>
    </source>
</evidence>
<sequence>MGLLGPCLIKSLASASLSIQALAGGDPRPPSLIILPAHTATWIHASGVLNHIKHPFSDCFVLLLYNPPSSRHSAYDFPQTKLRNSTTAYSVPVTLVYRKVTWADLSSSALTST</sequence>
<keyword evidence="2" id="KW-1185">Reference proteome</keyword>
<dbReference type="Proteomes" id="UP001287356">
    <property type="component" value="Unassembled WGS sequence"/>
</dbReference>
<dbReference type="AlphaFoldDB" id="A0AAE0NM08"/>
<dbReference type="EMBL" id="JAULSN010000001">
    <property type="protein sequence ID" value="KAK3383945.1"/>
    <property type="molecule type" value="Genomic_DNA"/>
</dbReference>
<proteinExistence type="predicted"/>